<dbReference type="EMBL" id="LFIV01000052">
    <property type="protein sequence ID" value="KZL72845.1"/>
    <property type="molecule type" value="Genomic_DNA"/>
</dbReference>
<dbReference type="PANTHER" id="PTHR42850:SF4">
    <property type="entry name" value="ZINC-DEPENDENT ENDOPOLYPHOSPHATASE"/>
    <property type="match status" value="1"/>
</dbReference>
<dbReference type="PANTHER" id="PTHR42850">
    <property type="entry name" value="METALLOPHOSPHOESTERASE"/>
    <property type="match status" value="1"/>
</dbReference>
<keyword evidence="4" id="KW-1185">Reference proteome</keyword>
<sequence length="375" mass="41450">MESAIIRYDLKETIQDLDPIHIPSAEPSAPRRRLVVVGDVHGHLSQLKRLLENVGFDKDSGDHLVFTGDLINKGPDSSGVVQLGMDLGASAVRGNNEDRVLAAHRLVHIGRVSGVSRGDGGVPFQNNSTPLPQNIPYAVSSDFITATQPSDAQVSWLSSLPLILRIGLLKGATSTPWNAGSLVIVHGGLVPSLSLEEQDPWAVMNMRSLVYPTNGIYPDAVQEALVKRNQDRWCRRTAFQVERDEELEPGLPRATSYEDRKEHSRVPQIHHKDAIPIEAEVGKLWRDAWNETQNLIKMPGHRTVAVYGHDARAGLQEQQEIDVLKELKDKGEQGPWTRYAFGLDSGCAYGNALSAMIIEPSLEMDDIIHRVEQVK</sequence>
<accession>A0A161VP42</accession>
<evidence type="ECO:0000256" key="1">
    <source>
        <dbReference type="SAM" id="MobiDB-lite"/>
    </source>
</evidence>
<dbReference type="Proteomes" id="UP000076552">
    <property type="component" value="Unassembled WGS sequence"/>
</dbReference>
<dbReference type="CDD" id="cd00144">
    <property type="entry name" value="MPP_PPP_family"/>
    <property type="match status" value="1"/>
</dbReference>
<dbReference type="GO" id="GO:0006798">
    <property type="term" value="P:polyphosphate catabolic process"/>
    <property type="evidence" value="ECO:0007669"/>
    <property type="project" value="TreeGrafter"/>
</dbReference>
<dbReference type="InterPro" id="IPR050126">
    <property type="entry name" value="Ap4A_hydrolase"/>
</dbReference>
<organism evidence="3 4">
    <name type="scientific">Colletotrichum tofieldiae</name>
    <dbReference type="NCBI Taxonomy" id="708197"/>
    <lineage>
        <taxon>Eukaryota</taxon>
        <taxon>Fungi</taxon>
        <taxon>Dikarya</taxon>
        <taxon>Ascomycota</taxon>
        <taxon>Pezizomycotina</taxon>
        <taxon>Sordariomycetes</taxon>
        <taxon>Hypocreomycetidae</taxon>
        <taxon>Glomerellales</taxon>
        <taxon>Glomerellaceae</taxon>
        <taxon>Colletotrichum</taxon>
        <taxon>Colletotrichum spaethianum species complex</taxon>
    </lineage>
</organism>
<evidence type="ECO:0000259" key="2">
    <source>
        <dbReference type="Pfam" id="PF00149"/>
    </source>
</evidence>
<feature type="compositionally biased region" description="Basic and acidic residues" evidence="1">
    <location>
        <begin position="256"/>
        <end position="267"/>
    </location>
</feature>
<name>A0A161VP42_9PEZI</name>
<feature type="region of interest" description="Disordered" evidence="1">
    <location>
        <begin position="245"/>
        <end position="267"/>
    </location>
</feature>
<evidence type="ECO:0000313" key="4">
    <source>
        <dbReference type="Proteomes" id="UP000076552"/>
    </source>
</evidence>
<dbReference type="InterPro" id="IPR029052">
    <property type="entry name" value="Metallo-depent_PP-like"/>
</dbReference>
<proteinExistence type="predicted"/>
<dbReference type="GO" id="GO:0016791">
    <property type="term" value="F:phosphatase activity"/>
    <property type="evidence" value="ECO:0007669"/>
    <property type="project" value="TreeGrafter"/>
</dbReference>
<dbReference type="Pfam" id="PF00149">
    <property type="entry name" value="Metallophos"/>
    <property type="match status" value="1"/>
</dbReference>
<gene>
    <name evidence="3" type="ORF">CT0861_06207</name>
</gene>
<comment type="caution">
    <text evidence="3">The sequence shown here is derived from an EMBL/GenBank/DDBJ whole genome shotgun (WGS) entry which is preliminary data.</text>
</comment>
<evidence type="ECO:0000313" key="3">
    <source>
        <dbReference type="EMBL" id="KZL72845.1"/>
    </source>
</evidence>
<dbReference type="GO" id="GO:0005737">
    <property type="term" value="C:cytoplasm"/>
    <property type="evidence" value="ECO:0007669"/>
    <property type="project" value="TreeGrafter"/>
</dbReference>
<protein>
    <submittedName>
        <fullName evidence="3">Ser/thr protein phosphatase family protein (Calcineurin-like phosphoesterase)</fullName>
    </submittedName>
</protein>
<feature type="domain" description="Calcineurin-like phosphoesterase" evidence="2">
    <location>
        <begin position="33"/>
        <end position="223"/>
    </location>
</feature>
<dbReference type="InterPro" id="IPR004843">
    <property type="entry name" value="Calcineurin-like_PHP"/>
</dbReference>
<dbReference type="SUPFAM" id="SSF56300">
    <property type="entry name" value="Metallo-dependent phosphatases"/>
    <property type="match status" value="1"/>
</dbReference>
<dbReference type="AlphaFoldDB" id="A0A161VP42"/>
<dbReference type="Gene3D" id="3.60.21.10">
    <property type="match status" value="1"/>
</dbReference>
<dbReference type="STRING" id="708197.A0A161VP42"/>
<reference evidence="3 4" key="1">
    <citation type="submission" date="2015-06" db="EMBL/GenBank/DDBJ databases">
        <title>Survival trade-offs in plant roots during colonization by closely related pathogenic and mutualistic fungi.</title>
        <authorList>
            <person name="Hacquard S."/>
            <person name="Kracher B."/>
            <person name="Hiruma K."/>
            <person name="Weinman A."/>
            <person name="Muench P."/>
            <person name="Garrido Oter R."/>
            <person name="Ver Loren van Themaat E."/>
            <person name="Dallerey J.-F."/>
            <person name="Damm U."/>
            <person name="Henrissat B."/>
            <person name="Lespinet O."/>
            <person name="Thon M."/>
            <person name="Kemen E."/>
            <person name="McHardy A.C."/>
            <person name="Schulze-Lefert P."/>
            <person name="O'Connell R.J."/>
        </authorList>
    </citation>
    <scope>NUCLEOTIDE SEQUENCE [LARGE SCALE GENOMIC DNA]</scope>
    <source>
        <strain evidence="3 4">0861</strain>
    </source>
</reference>
<dbReference type="GO" id="GO:0000298">
    <property type="term" value="F:endopolyphosphatase activity"/>
    <property type="evidence" value="ECO:0007669"/>
    <property type="project" value="TreeGrafter"/>
</dbReference>